<dbReference type="Gene3D" id="1.10.10.10">
    <property type="entry name" value="Winged helix-like DNA-binding domain superfamily/Winged helix DNA-binding domain"/>
    <property type="match status" value="1"/>
</dbReference>
<dbReference type="InterPro" id="IPR036388">
    <property type="entry name" value="WH-like_DNA-bd_sf"/>
</dbReference>
<dbReference type="InterPro" id="IPR001680">
    <property type="entry name" value="WD40_rpt"/>
</dbReference>
<dbReference type="SMART" id="SM00320">
    <property type="entry name" value="WD40"/>
    <property type="match status" value="10"/>
</dbReference>
<protein>
    <recommendedName>
        <fullName evidence="6">WD40 repeat domain-containing protein</fullName>
    </recommendedName>
</protein>
<name>A0ABW6SMF0_9ACTN</name>
<sequence>MAQTGAVSGAEGRIEREAVDRVVAALTSGKSGLVLVVPEPAEVEGMGVTAVLAAALRKPEVIVCFPEGIDWATVSATTHPDQLAEELTEVMTGLFEDMEPYSGLDPDELLEAFGATPQDEEAGARLLEERIFRPSERLMVLDGPIAGAVVPMAFMWPGRTWLVTAGTAEEAPPFAITVPVGPMTPAESTALLRHDLPVLDEGTAARLAELTCGWPFAITLVRSAIIAQGDVGIVGRLPEGVYLADPDSRAALIGAVVDHSVGWLRTIDPAAAERFLDLGLFDERESIPIGVAAMLWCSDAGMTSDEINALIARLESLSLLRHDTDEQVLVLPSTVRAHVRGLLGEAGLDRARRRLIDADPGDILEVWGALPGTVAWTLRNIVSYQAAAGATEELAATVGDVTWLAGRLQLSGVEAVLGDLDKAGEREVELLRRTVATSAHLLETARDLGDAFPTLACRLHAVPGMAERARAWRHEIGGPWLESRWTPPDLPHPALVRTLDGGTGKLTDVAVAPDGTWVAASSENKRVLLWRPDGTQLDSLSGHELAVTAVAVSPDGTWLASASWDDSVRLWRADGNMIDVLDDHPESVSAVEIAPDGTWLVSSGQGFVRFWNADGTPRAAVDGLEGDRERIAIAPDGSWVAFAGFMAAELRNSDGTLRADLGSTDAVAIAPSGEWLATTDVRLRLLNPDGGLRAEFDDGMCHGGGLAISPGGSWLAVGEIDDNVVLRDVDGTILARLHGHTDDITAVEIAPDGTWLASSSDDRTVRIWDVGIALREDVPGRAGERRLYSVAVAPDGSWLATTGLCGLTLWNPDGSVRHQGPDLSGGSVAIAPDGTYLFTGDWDGTARLHDLDGTVRASRSMRRQPKIEAVTISPDGAWTAMAVGDRVRIATAGGRHVTTMKRHGDDVRALAIAPDASWLAVAAGSDVRRWDAKGHPLGPPMTAEALINALAIAPDGRSVAAATYGGVELFDLDGEQVWEAAYDGELTGVAFSPDGVHLATTAARGRLRVWEAATGRCLTMVFVDSTLEGCAWMPDGSGIYAAGTAGLFAFTFHR</sequence>
<evidence type="ECO:0008006" key="6">
    <source>
        <dbReference type="Google" id="ProtNLM"/>
    </source>
</evidence>
<dbReference type="InterPro" id="IPR015943">
    <property type="entry name" value="WD40/YVTN_repeat-like_dom_sf"/>
</dbReference>
<dbReference type="Gene3D" id="2.130.10.10">
    <property type="entry name" value="YVTN repeat-like/Quinoprotein amine dehydrogenase"/>
    <property type="match status" value="4"/>
</dbReference>
<evidence type="ECO:0000313" key="5">
    <source>
        <dbReference type="Proteomes" id="UP001602013"/>
    </source>
</evidence>
<dbReference type="Pfam" id="PF00400">
    <property type="entry name" value="WD40"/>
    <property type="match status" value="7"/>
</dbReference>
<dbReference type="SUPFAM" id="SSF50998">
    <property type="entry name" value="Quinoprotein alcohol dehydrogenase-like"/>
    <property type="match status" value="1"/>
</dbReference>
<dbReference type="Proteomes" id="UP001602013">
    <property type="component" value="Unassembled WGS sequence"/>
</dbReference>
<dbReference type="PROSITE" id="PS00678">
    <property type="entry name" value="WD_REPEATS_1"/>
    <property type="match status" value="1"/>
</dbReference>
<dbReference type="RefSeq" id="WP_387410523.1">
    <property type="nucleotide sequence ID" value="NZ_JBIASD010000006.1"/>
</dbReference>
<dbReference type="InterPro" id="IPR011047">
    <property type="entry name" value="Quinoprotein_ADH-like_sf"/>
</dbReference>
<reference evidence="4 5" key="1">
    <citation type="submission" date="2024-10" db="EMBL/GenBank/DDBJ databases">
        <title>The Natural Products Discovery Center: Release of the First 8490 Sequenced Strains for Exploring Actinobacteria Biosynthetic Diversity.</title>
        <authorList>
            <person name="Kalkreuter E."/>
            <person name="Kautsar S.A."/>
            <person name="Yang D."/>
            <person name="Bader C.D."/>
            <person name="Teijaro C.N."/>
            <person name="Fluegel L."/>
            <person name="Davis C.M."/>
            <person name="Simpson J.R."/>
            <person name="Lauterbach L."/>
            <person name="Steele A.D."/>
            <person name="Gui C."/>
            <person name="Meng S."/>
            <person name="Li G."/>
            <person name="Viehrig K."/>
            <person name="Ye F."/>
            <person name="Su P."/>
            <person name="Kiefer A.F."/>
            <person name="Nichols A."/>
            <person name="Cepeda A.J."/>
            <person name="Yan W."/>
            <person name="Fan B."/>
            <person name="Jiang Y."/>
            <person name="Adhikari A."/>
            <person name="Zheng C.-J."/>
            <person name="Schuster L."/>
            <person name="Cowan T.M."/>
            <person name="Smanski M.J."/>
            <person name="Chevrette M.G."/>
            <person name="De Carvalho L.P.S."/>
            <person name="Shen B."/>
        </authorList>
    </citation>
    <scope>NUCLEOTIDE SEQUENCE [LARGE SCALE GENOMIC DNA]</scope>
    <source>
        <strain evidence="4 5">NPDC002173</strain>
    </source>
</reference>
<accession>A0ABW6SMF0</accession>
<dbReference type="PROSITE" id="PS50294">
    <property type="entry name" value="WD_REPEATS_REGION"/>
    <property type="match status" value="2"/>
</dbReference>
<evidence type="ECO:0000256" key="3">
    <source>
        <dbReference type="PROSITE-ProRule" id="PRU00221"/>
    </source>
</evidence>
<dbReference type="InterPro" id="IPR019775">
    <property type="entry name" value="WD40_repeat_CS"/>
</dbReference>
<evidence type="ECO:0000256" key="1">
    <source>
        <dbReference type="ARBA" id="ARBA00022574"/>
    </source>
</evidence>
<feature type="repeat" description="WD" evidence="3">
    <location>
        <begin position="499"/>
        <end position="530"/>
    </location>
</feature>
<gene>
    <name evidence="4" type="ORF">ACFYXI_11260</name>
</gene>
<organism evidence="4 5">
    <name type="scientific">Microtetraspora malaysiensis</name>
    <dbReference type="NCBI Taxonomy" id="161358"/>
    <lineage>
        <taxon>Bacteria</taxon>
        <taxon>Bacillati</taxon>
        <taxon>Actinomycetota</taxon>
        <taxon>Actinomycetes</taxon>
        <taxon>Streptosporangiales</taxon>
        <taxon>Streptosporangiaceae</taxon>
        <taxon>Microtetraspora</taxon>
    </lineage>
</organism>
<feature type="repeat" description="WD" evidence="3">
    <location>
        <begin position="540"/>
        <end position="571"/>
    </location>
</feature>
<evidence type="ECO:0000313" key="4">
    <source>
        <dbReference type="EMBL" id="MFF3666161.1"/>
    </source>
</evidence>
<dbReference type="PANTHER" id="PTHR19879">
    <property type="entry name" value="TRANSCRIPTION INITIATION FACTOR TFIID"/>
    <property type="match status" value="1"/>
</dbReference>
<dbReference type="CDD" id="cd00200">
    <property type="entry name" value="WD40"/>
    <property type="match status" value="1"/>
</dbReference>
<feature type="repeat" description="WD" evidence="3">
    <location>
        <begin position="737"/>
        <end position="770"/>
    </location>
</feature>
<comment type="caution">
    <text evidence="4">The sequence shown here is derived from an EMBL/GenBank/DDBJ whole genome shotgun (WGS) entry which is preliminary data.</text>
</comment>
<evidence type="ECO:0000256" key="2">
    <source>
        <dbReference type="ARBA" id="ARBA00022737"/>
    </source>
</evidence>
<feature type="repeat" description="WD" evidence="3">
    <location>
        <begin position="979"/>
        <end position="1020"/>
    </location>
</feature>
<proteinExistence type="predicted"/>
<dbReference type="PANTHER" id="PTHR19879:SF9">
    <property type="entry name" value="TRANSCRIPTION INITIATION FACTOR TFIID SUBUNIT 5"/>
    <property type="match status" value="1"/>
</dbReference>
<dbReference type="PROSITE" id="PS50082">
    <property type="entry name" value="WD_REPEATS_2"/>
    <property type="match status" value="4"/>
</dbReference>
<keyword evidence="5" id="KW-1185">Reference proteome</keyword>
<dbReference type="EMBL" id="JBIASD010000006">
    <property type="protein sequence ID" value="MFF3666161.1"/>
    <property type="molecule type" value="Genomic_DNA"/>
</dbReference>
<keyword evidence="2" id="KW-0677">Repeat</keyword>
<keyword evidence="1 3" id="KW-0853">WD repeat</keyword>